<dbReference type="RefSeq" id="WP_116569505.1">
    <property type="nucleotide sequence ID" value="NZ_QDKP01000058.1"/>
</dbReference>
<dbReference type="Proteomes" id="UP000244913">
    <property type="component" value="Unassembled WGS sequence"/>
</dbReference>
<dbReference type="Pfam" id="PF14350">
    <property type="entry name" value="Beta_protein"/>
    <property type="match status" value="1"/>
</dbReference>
<name>A0A2T9J1W0_9CAUL</name>
<dbReference type="EMBL" id="QDKP01000058">
    <property type="protein sequence ID" value="PVM74070.1"/>
    <property type="molecule type" value="Genomic_DNA"/>
</dbReference>
<sequence>MNLTGPALLDAITYLPCIRSRQAELKGYLELRQETKDLLHPIVGIGKLGRISQAGRVLEQVFAKVGRCFIDLHSAPGQTCDEWDQLCDHADNYRAWRELAGSIGGVTPVALLRDGATERPFIRQVLSIENDFGAVVVRSRQPAQDLSSLQAALAAIDEVNNLLIVLDFGYVRGALEPKAIEARRVISALRTTDPTARIAVVGSSYPRSVAVYGDRRGVLEIVERDLHAQLGGDDVSIYGDHGSIYPEHFEPTMSRWVPRVDYCLDNAWLYERRRDDEGGYVECANAIVASADWDPAFVTQAWGAAKIFEAHNSGAVPAGFGAPANWIAARVNMHIERQSALSTSANEGGEEDFDDLIG</sequence>
<protein>
    <recommendedName>
        <fullName evidence="3">Beta family protein</fullName>
    </recommendedName>
</protein>
<evidence type="ECO:0000313" key="1">
    <source>
        <dbReference type="EMBL" id="PVM74070.1"/>
    </source>
</evidence>
<comment type="caution">
    <text evidence="1">The sequence shown here is derived from an EMBL/GenBank/DDBJ whole genome shotgun (WGS) entry which is preliminary data.</text>
</comment>
<accession>A0A2T9J1W0</accession>
<organism evidence="1 2">
    <name type="scientific">Caulobacter radicis</name>
    <dbReference type="NCBI Taxonomy" id="2172650"/>
    <lineage>
        <taxon>Bacteria</taxon>
        <taxon>Pseudomonadati</taxon>
        <taxon>Pseudomonadota</taxon>
        <taxon>Alphaproteobacteria</taxon>
        <taxon>Caulobacterales</taxon>
        <taxon>Caulobacteraceae</taxon>
        <taxon>Caulobacter</taxon>
    </lineage>
</organism>
<evidence type="ECO:0008006" key="3">
    <source>
        <dbReference type="Google" id="ProtNLM"/>
    </source>
</evidence>
<evidence type="ECO:0000313" key="2">
    <source>
        <dbReference type="Proteomes" id="UP000244913"/>
    </source>
</evidence>
<reference evidence="1 2" key="1">
    <citation type="submission" date="2018-04" db="EMBL/GenBank/DDBJ databases">
        <title>The genome sequence of Caulobacter sp. 736.</title>
        <authorList>
            <person name="Gao J."/>
            <person name="Sun J."/>
        </authorList>
    </citation>
    <scope>NUCLEOTIDE SEQUENCE [LARGE SCALE GENOMIC DNA]</scope>
    <source>
        <strain evidence="1 2">736</strain>
    </source>
</reference>
<keyword evidence="2" id="KW-1185">Reference proteome</keyword>
<dbReference type="InterPro" id="IPR025683">
    <property type="entry name" value="Protein_beta"/>
</dbReference>
<dbReference type="AlphaFoldDB" id="A0A2T9J1W0"/>
<proteinExistence type="predicted"/>
<gene>
    <name evidence="1" type="ORF">DDF65_20945</name>
</gene>